<dbReference type="EMBL" id="FRFE01000041">
    <property type="protein sequence ID" value="SHO52788.1"/>
    <property type="molecule type" value="Genomic_DNA"/>
</dbReference>
<dbReference type="Proteomes" id="UP000184603">
    <property type="component" value="Unassembled WGS sequence"/>
</dbReference>
<accession>A0A1M7YJS4</accession>
<keyword evidence="2" id="KW-1185">Reference proteome</keyword>
<name>A0A1M7YJS4_9BACT</name>
<gene>
    <name evidence="1" type="ORF">SAMN02745220_04760</name>
</gene>
<evidence type="ECO:0000313" key="2">
    <source>
        <dbReference type="Proteomes" id="UP000184603"/>
    </source>
</evidence>
<protein>
    <submittedName>
        <fullName evidence="1">Uncharacterized protein</fullName>
    </submittedName>
</protein>
<sequence>MKKKLVSSDNIGEFLAVDTKEIHVDTTMILTSSAKDYLRSKGVKVIYGSKTAATSRPVISRACSKKDNLKTVVTRIVSILRNDLQVRDSAKVERVTQKVLSSLQGR</sequence>
<organism evidence="1 2">
    <name type="scientific">Desulfopila aestuarii DSM 18488</name>
    <dbReference type="NCBI Taxonomy" id="1121416"/>
    <lineage>
        <taxon>Bacteria</taxon>
        <taxon>Pseudomonadati</taxon>
        <taxon>Thermodesulfobacteriota</taxon>
        <taxon>Desulfobulbia</taxon>
        <taxon>Desulfobulbales</taxon>
        <taxon>Desulfocapsaceae</taxon>
        <taxon>Desulfopila</taxon>
    </lineage>
</organism>
<dbReference type="AlphaFoldDB" id="A0A1M7YJS4"/>
<evidence type="ECO:0000313" key="1">
    <source>
        <dbReference type="EMBL" id="SHO52788.1"/>
    </source>
</evidence>
<reference evidence="1 2" key="1">
    <citation type="submission" date="2016-12" db="EMBL/GenBank/DDBJ databases">
        <authorList>
            <person name="Song W.-J."/>
            <person name="Kurnit D.M."/>
        </authorList>
    </citation>
    <scope>NUCLEOTIDE SEQUENCE [LARGE SCALE GENOMIC DNA]</scope>
    <source>
        <strain evidence="1 2">DSM 18488</strain>
    </source>
</reference>
<dbReference type="STRING" id="1121416.SAMN02745220_04760"/>
<dbReference type="OrthoDB" id="5459846at2"/>
<dbReference type="RefSeq" id="WP_073616397.1">
    <property type="nucleotide sequence ID" value="NZ_FRFE01000041.1"/>
</dbReference>
<proteinExistence type="predicted"/>